<evidence type="ECO:0000313" key="1">
    <source>
        <dbReference type="EMBL" id="CUO75299.1"/>
    </source>
</evidence>
<gene>
    <name evidence="1" type="ORF">ERS852480_01826</name>
</gene>
<evidence type="ECO:0000313" key="2">
    <source>
        <dbReference type="Proteomes" id="UP000095512"/>
    </source>
</evidence>
<dbReference type="EMBL" id="CZAB01000012">
    <property type="protein sequence ID" value="CUO75299.1"/>
    <property type="molecule type" value="Genomic_DNA"/>
</dbReference>
<accession>A0A174HQW3</accession>
<dbReference type="Proteomes" id="UP000095512">
    <property type="component" value="Unassembled WGS sequence"/>
</dbReference>
<organism evidence="1 2">
    <name type="scientific">Enterocloster clostridioformis</name>
    <dbReference type="NCBI Taxonomy" id="1531"/>
    <lineage>
        <taxon>Bacteria</taxon>
        <taxon>Bacillati</taxon>
        <taxon>Bacillota</taxon>
        <taxon>Clostridia</taxon>
        <taxon>Lachnospirales</taxon>
        <taxon>Lachnospiraceae</taxon>
        <taxon>Enterocloster</taxon>
    </lineage>
</organism>
<reference evidence="1 2" key="1">
    <citation type="submission" date="2015-09" db="EMBL/GenBank/DDBJ databases">
        <authorList>
            <consortium name="Pathogen Informatics"/>
        </authorList>
    </citation>
    <scope>NUCLEOTIDE SEQUENCE [LARGE SCALE GENOMIC DNA]</scope>
    <source>
        <strain evidence="1 2">2789STDY5834865</strain>
    </source>
</reference>
<proteinExistence type="predicted"/>
<sequence length="106" mass="12354">MTIISSQHHIDWEIVENKMEEIKGFEKVVIPCTYVGYIDGTEYAMQNDKHHTLAAARELGITVEFDITNDSEDLEGEALLEQRYNDGDWYNVETSNPAYYEFDLVW</sequence>
<dbReference type="AlphaFoldDB" id="A0A174HQW3"/>
<dbReference type="RefSeq" id="WP_057571715.1">
    <property type="nucleotide sequence ID" value="NZ_CZAB01000012.1"/>
</dbReference>
<name>A0A174HQW3_9FIRM</name>
<protein>
    <submittedName>
        <fullName evidence="1">Uncharacterized protein</fullName>
    </submittedName>
</protein>